<dbReference type="InterPro" id="IPR014177">
    <property type="entry name" value="Formate_DH_TAT-contain"/>
</dbReference>
<dbReference type="Proteomes" id="UP000005289">
    <property type="component" value="Chromosome"/>
</dbReference>
<dbReference type="AlphaFoldDB" id="W0DF60"/>
<organism evidence="2 3">
    <name type="scientific">Thioalkalivibrio paradoxus ARh 1</name>
    <dbReference type="NCBI Taxonomy" id="713585"/>
    <lineage>
        <taxon>Bacteria</taxon>
        <taxon>Pseudomonadati</taxon>
        <taxon>Pseudomonadota</taxon>
        <taxon>Gammaproteobacteria</taxon>
        <taxon>Chromatiales</taxon>
        <taxon>Ectothiorhodospiraceae</taxon>
        <taxon>Thioalkalivibrio</taxon>
    </lineage>
</organism>
<dbReference type="HOGENOM" id="CLU_180794_1_1_6"/>
<evidence type="ECO:0000313" key="2">
    <source>
        <dbReference type="EMBL" id="AHE97259.1"/>
    </source>
</evidence>
<evidence type="ECO:0000256" key="1">
    <source>
        <dbReference type="ARBA" id="ARBA00022729"/>
    </source>
</evidence>
<keyword evidence="3" id="KW-1185">Reference proteome</keyword>
<dbReference type="InterPro" id="IPR019546">
    <property type="entry name" value="TAT_signal_bac_arc"/>
</dbReference>
<dbReference type="NCBIfam" id="TIGR01409">
    <property type="entry name" value="TAT_signal_seq"/>
    <property type="match status" value="1"/>
</dbReference>
<accession>W0DF60</accession>
<name>W0DF60_9GAMM</name>
<dbReference type="InterPro" id="IPR006311">
    <property type="entry name" value="TAT_signal"/>
</dbReference>
<reference evidence="2 3" key="1">
    <citation type="submission" date="2013-12" db="EMBL/GenBank/DDBJ databases">
        <authorList>
            <consortium name="DOE Joint Genome Institute"/>
            <person name="Muyzer G."/>
            <person name="Huntemann M."/>
            <person name="Han J."/>
            <person name="Chen A."/>
            <person name="Kyrpides N."/>
            <person name="Mavromatis K."/>
            <person name="Markowitz V."/>
            <person name="Palaniappan K."/>
            <person name="Ivanova N."/>
            <person name="Schaumberg A."/>
            <person name="Pati A."/>
            <person name="Liolios K."/>
            <person name="Nordberg H.P."/>
            <person name="Cantor M.N."/>
            <person name="Hua S.X."/>
            <person name="Woyke T."/>
        </authorList>
    </citation>
    <scope>NUCLEOTIDE SEQUENCE [LARGE SCALE GENOMIC DNA]</scope>
    <source>
        <strain evidence="2 3">ARh 1</strain>
    </source>
</reference>
<dbReference type="EMBL" id="CP007029">
    <property type="protein sequence ID" value="AHE97259.1"/>
    <property type="molecule type" value="Genomic_DNA"/>
</dbReference>
<dbReference type="RefSeq" id="WP_006746173.1">
    <property type="nucleotide sequence ID" value="NZ_CP007029.1"/>
</dbReference>
<dbReference type="NCBIfam" id="TIGR02811">
    <property type="entry name" value="formate_TAT"/>
    <property type="match status" value="1"/>
</dbReference>
<gene>
    <name evidence="2" type="ORF">THITH_02115</name>
</gene>
<sequence length="74" mass="7788">MSDKSQQRALPAHSDERRRFLKKAGLAGTSAAAAAALPGIVAAAPDTGASGTEPSRTGYRETAHVRDYYRIASE</sequence>
<proteinExistence type="predicted"/>
<dbReference type="STRING" id="713585.THITH_02115"/>
<dbReference type="KEGG" id="tti:THITH_02115"/>
<evidence type="ECO:0000313" key="3">
    <source>
        <dbReference type="Proteomes" id="UP000005289"/>
    </source>
</evidence>
<protein>
    <submittedName>
        <fullName evidence="2">Transcriptional initiation protein Tat</fullName>
    </submittedName>
</protein>
<dbReference type="PROSITE" id="PS51318">
    <property type="entry name" value="TAT"/>
    <property type="match status" value="1"/>
</dbReference>
<keyword evidence="1" id="KW-0732">Signal</keyword>